<name>A0A518EU37_9BACT</name>
<dbReference type="Pfam" id="PF06439">
    <property type="entry name" value="3keto-disac_hyd"/>
    <property type="match status" value="1"/>
</dbReference>
<evidence type="ECO:0000313" key="4">
    <source>
        <dbReference type="EMBL" id="QDV07605.1"/>
    </source>
</evidence>
<dbReference type="InterPro" id="IPR010496">
    <property type="entry name" value="AL/BT2_dom"/>
</dbReference>
<dbReference type="GO" id="GO:0016787">
    <property type="term" value="F:hydrolase activity"/>
    <property type="evidence" value="ECO:0007669"/>
    <property type="project" value="InterPro"/>
</dbReference>
<dbReference type="RefSeq" id="WP_145198779.1">
    <property type="nucleotide sequence ID" value="NZ_CP036434.1"/>
</dbReference>
<keyword evidence="2" id="KW-0732">Signal</keyword>
<dbReference type="Gene3D" id="1.25.40.10">
    <property type="entry name" value="Tetratricopeptide repeat domain"/>
    <property type="match status" value="1"/>
</dbReference>
<sequence precursor="true">MPGFLRTLFVTCSLCWLATAGMATSSVPQDSAAGFRNALRSAENMVSVKRWDDAEAAAVRALERDGKNPAAWDVRARAAAGAGDVDLEIYCRHKELRFLVAQGAARATVKEKREALIALDPVAAELFELKDSFARKFTSVAEAYEKADRPHGAIGIWKEVQALDPDAPEAAAAIERIASAPDPSLAANAKPKDLFEDVTDEWIAEHDAEHVDWKKAAKLTRPNYHTVSNAGYEVLVRTGEAMEQMSAFYKRFFRYGGPDDSRSVPRITVHVFKSRDEYLKLGIGPPVEWSAGHFTGSHVECYVDKGGFAGMVGTLFHEAAHQYVSLATNAQGWLNEGLASFFEGTRILPNGSIIMNEPADHRLGALAGRMEKGWMEHPQDTEDPNDPNSIPKGAPTWSMILENAYDWGPAWYAPTWGLVFFCYNFQHPTDGRFVYRDAFLDFINKSGGKTGKTAIKTFEETVLANPKAPYKGLDGEPLSVSSAFQLPKNVAELDPVWKKYILELWDERSGKAETARPLAEWARLAAANGDFEIAKEHFEKAVANRPEDAQLAIDFARLLHEEFSATDRAAKVVDDALTMLDAQEVPDETLIGAAERLLAELDPKRRTLTRAREELAEASRAIIASYREAGRPAMIQDLSWRFAAEFGLNDLFEDYADAVVARGEDLTLWDLAYNEQNLDGWTASSPIFQPASTVLEVKNGPFDPNDFDFKYLTYDRVTGGDISMVADVQAEPGKSAYLGFLFGVKGNDAFHAALYYPARKGAEGTASSGYLDVMSSFGGGVNKPWRHVPIAVREVQPGESSTGEWHEMRLDVTGRVVDVWWDGMMVASHEFPSRDILLGSFGIIAGTGQAKYRNVRFKSRDAMSPAGRIERRMRLEQAGLDAGSPVDGSFQGVVPPFPKIKRWAQGTRNTFTEIGERPQLLVLWSIAQNNLVPIDGWLNSFAKNWESVGLEVISVVAAEDDEAVDAYLAEHPFPGAVGVDHRPPNVYGVGETFDAYSILRFNLPRVILIGVDGRVVWEGDPGFSSNALPAPPYESYVDVPMEDLVGRGKLLEVAEWRKSWESSGARALRLGDLEAALPLLRAAAEFGEVPFTEVRRAAAKLTALEAAMDDPSGILAAVEAVEAGPCLRVLRDWSKVADLPLPKSMTKEISAAVKLGDKDWKAAVKEASRAAKSKKSEAEAIAELVTELEGLEGGLVRALLQDVRDLGLEAARSAESLPAGYLATSIFGW</sequence>
<evidence type="ECO:0000313" key="5">
    <source>
        <dbReference type="Proteomes" id="UP000320390"/>
    </source>
</evidence>
<reference evidence="4 5" key="1">
    <citation type="submission" date="2019-02" db="EMBL/GenBank/DDBJ databases">
        <title>Deep-cultivation of Planctomycetes and their phenomic and genomic characterization uncovers novel biology.</title>
        <authorList>
            <person name="Wiegand S."/>
            <person name="Jogler M."/>
            <person name="Boedeker C."/>
            <person name="Pinto D."/>
            <person name="Vollmers J."/>
            <person name="Rivas-Marin E."/>
            <person name="Kohn T."/>
            <person name="Peeters S.H."/>
            <person name="Heuer A."/>
            <person name="Rast P."/>
            <person name="Oberbeckmann S."/>
            <person name="Bunk B."/>
            <person name="Jeske O."/>
            <person name="Meyerdierks A."/>
            <person name="Storesund J.E."/>
            <person name="Kallscheuer N."/>
            <person name="Luecker S."/>
            <person name="Lage O.M."/>
            <person name="Pohl T."/>
            <person name="Merkel B.J."/>
            <person name="Hornburger P."/>
            <person name="Mueller R.-W."/>
            <person name="Bruemmer F."/>
            <person name="Labrenz M."/>
            <person name="Spormann A.M."/>
            <person name="Op den Camp H."/>
            <person name="Overmann J."/>
            <person name="Amann R."/>
            <person name="Jetten M.S.M."/>
            <person name="Mascher T."/>
            <person name="Medema M.H."/>
            <person name="Devos D.P."/>
            <person name="Kaster A.-K."/>
            <person name="Ovreas L."/>
            <person name="Rohde M."/>
            <person name="Galperin M.Y."/>
            <person name="Jogler C."/>
        </authorList>
    </citation>
    <scope>NUCLEOTIDE SEQUENCE [LARGE SCALE GENOMIC DNA]</scope>
    <source>
        <strain evidence="4 5">Poly30</strain>
    </source>
</reference>
<feature type="repeat" description="TPR" evidence="1">
    <location>
        <begin position="515"/>
        <end position="548"/>
    </location>
</feature>
<dbReference type="Proteomes" id="UP000320390">
    <property type="component" value="Chromosome"/>
</dbReference>
<evidence type="ECO:0000256" key="2">
    <source>
        <dbReference type="SAM" id="SignalP"/>
    </source>
</evidence>
<dbReference type="Gene3D" id="2.60.120.560">
    <property type="entry name" value="Exo-inulinase, domain 1"/>
    <property type="match status" value="1"/>
</dbReference>
<dbReference type="InterPro" id="IPR019734">
    <property type="entry name" value="TPR_rpt"/>
</dbReference>
<evidence type="ECO:0000256" key="1">
    <source>
        <dbReference type="PROSITE-ProRule" id="PRU00339"/>
    </source>
</evidence>
<dbReference type="Gene3D" id="3.40.30.10">
    <property type="entry name" value="Glutaredoxin"/>
    <property type="match status" value="1"/>
</dbReference>
<evidence type="ECO:0000259" key="3">
    <source>
        <dbReference type="Pfam" id="PF06439"/>
    </source>
</evidence>
<gene>
    <name evidence="4" type="ORF">Poly30_31320</name>
</gene>
<feature type="chain" id="PRO_5021953129" evidence="2">
    <location>
        <begin position="26"/>
        <end position="1229"/>
    </location>
</feature>
<proteinExistence type="predicted"/>
<organism evidence="4 5">
    <name type="scientific">Saltatorellus ferox</name>
    <dbReference type="NCBI Taxonomy" id="2528018"/>
    <lineage>
        <taxon>Bacteria</taxon>
        <taxon>Pseudomonadati</taxon>
        <taxon>Planctomycetota</taxon>
        <taxon>Planctomycetia</taxon>
        <taxon>Planctomycetia incertae sedis</taxon>
        <taxon>Saltatorellus</taxon>
    </lineage>
</organism>
<accession>A0A518EU37</accession>
<dbReference type="PROSITE" id="PS50005">
    <property type="entry name" value="TPR"/>
    <property type="match status" value="1"/>
</dbReference>
<keyword evidence="1" id="KW-0802">TPR repeat</keyword>
<keyword evidence="5" id="KW-1185">Reference proteome</keyword>
<dbReference type="InterPro" id="IPR011990">
    <property type="entry name" value="TPR-like_helical_dom_sf"/>
</dbReference>
<protein>
    <submittedName>
        <fullName evidence="4">Tetratricopeptide repeat protein</fullName>
    </submittedName>
</protein>
<dbReference type="OrthoDB" id="262389at2"/>
<dbReference type="EMBL" id="CP036434">
    <property type="protein sequence ID" value="QDV07605.1"/>
    <property type="molecule type" value="Genomic_DNA"/>
</dbReference>
<dbReference type="SMART" id="SM00028">
    <property type="entry name" value="TPR"/>
    <property type="match status" value="2"/>
</dbReference>
<feature type="signal peptide" evidence="2">
    <location>
        <begin position="1"/>
        <end position="25"/>
    </location>
</feature>
<dbReference type="AlphaFoldDB" id="A0A518EU37"/>
<feature type="domain" description="3-keto-alpha-glucoside-1,2-lyase/3-keto-2-hydroxy-glucal hydratase" evidence="3">
    <location>
        <begin position="673"/>
        <end position="858"/>
    </location>
</feature>
<dbReference type="SUPFAM" id="SSF48452">
    <property type="entry name" value="TPR-like"/>
    <property type="match status" value="1"/>
</dbReference>